<keyword evidence="4 5" id="KW-0472">Membrane</keyword>
<dbReference type="Proteomes" id="UP000019384">
    <property type="component" value="Unassembled WGS sequence"/>
</dbReference>
<evidence type="ECO:0000313" key="7">
    <source>
        <dbReference type="Proteomes" id="UP000019384"/>
    </source>
</evidence>
<keyword evidence="2 5" id="KW-0812">Transmembrane</keyword>
<protein>
    <recommendedName>
        <fullName evidence="8">Cytochrome c oxidase assembly protein COX14</fullName>
    </recommendedName>
</protein>
<organism evidence="6 7">
    <name type="scientific">Kuraishia capsulata CBS 1993</name>
    <dbReference type="NCBI Taxonomy" id="1382522"/>
    <lineage>
        <taxon>Eukaryota</taxon>
        <taxon>Fungi</taxon>
        <taxon>Dikarya</taxon>
        <taxon>Ascomycota</taxon>
        <taxon>Saccharomycotina</taxon>
        <taxon>Pichiomycetes</taxon>
        <taxon>Pichiales</taxon>
        <taxon>Pichiaceae</taxon>
        <taxon>Kuraishia</taxon>
    </lineage>
</organism>
<dbReference type="AlphaFoldDB" id="W6MU13"/>
<evidence type="ECO:0000256" key="4">
    <source>
        <dbReference type="ARBA" id="ARBA00023136"/>
    </source>
</evidence>
<dbReference type="STRING" id="1382522.W6MU13"/>
<accession>W6MU13</accession>
<dbReference type="HOGENOM" id="CLU_187072_0_0_1"/>
<dbReference type="GeneID" id="34523370"/>
<sequence length="64" mass="7502">MAAYPWYTRLTDVAHRLTVVGLVGFTGYMTLNVGWMIYQNGKENERRLLRQKELEQEQAQAQVQ</sequence>
<comment type="subcellular location">
    <subcellularLocation>
        <location evidence="1">Membrane</location>
        <topology evidence="1">Single-pass membrane protein</topology>
    </subcellularLocation>
</comment>
<dbReference type="RefSeq" id="XP_022461982.1">
    <property type="nucleotide sequence ID" value="XM_022604762.1"/>
</dbReference>
<keyword evidence="3 5" id="KW-1133">Transmembrane helix</keyword>
<dbReference type="EMBL" id="HG793131">
    <property type="protein sequence ID" value="CDK30003.1"/>
    <property type="molecule type" value="Genomic_DNA"/>
</dbReference>
<evidence type="ECO:0008006" key="8">
    <source>
        <dbReference type="Google" id="ProtNLM"/>
    </source>
</evidence>
<evidence type="ECO:0000256" key="5">
    <source>
        <dbReference type="SAM" id="Phobius"/>
    </source>
</evidence>
<evidence type="ECO:0000256" key="3">
    <source>
        <dbReference type="ARBA" id="ARBA00022989"/>
    </source>
</evidence>
<dbReference type="InterPro" id="IPR029208">
    <property type="entry name" value="COX14"/>
</dbReference>
<reference evidence="6" key="1">
    <citation type="submission" date="2013-12" db="EMBL/GenBank/DDBJ databases">
        <authorList>
            <person name="Genoscope - CEA"/>
        </authorList>
    </citation>
    <scope>NUCLEOTIDE SEQUENCE</scope>
    <source>
        <strain evidence="6">CBS 1993</strain>
    </source>
</reference>
<reference evidence="6" key="2">
    <citation type="submission" date="2014-02" db="EMBL/GenBank/DDBJ databases">
        <title>Complete DNA sequence of /Kuraishia capsulata/ illustrates novel genomic features among budding yeasts (/Saccharomycotina/).</title>
        <authorList>
            <person name="Morales L."/>
            <person name="Noel B."/>
            <person name="Porcel B."/>
            <person name="Marcet-Houben M."/>
            <person name="Hullo M-F."/>
            <person name="Sacerdot C."/>
            <person name="Tekaia F."/>
            <person name="Leh-Louis V."/>
            <person name="Despons L."/>
            <person name="Khanna V."/>
            <person name="Aury J-M."/>
            <person name="Barbe V."/>
            <person name="Couloux A."/>
            <person name="Labadie K."/>
            <person name="Pelletier E."/>
            <person name="Souciet J-L."/>
            <person name="Boekhout T."/>
            <person name="Gabaldon T."/>
            <person name="Wincker P."/>
            <person name="Dujon B."/>
        </authorList>
    </citation>
    <scope>NUCLEOTIDE SEQUENCE</scope>
    <source>
        <strain evidence="6">CBS 1993</strain>
    </source>
</reference>
<dbReference type="GO" id="GO:0016020">
    <property type="term" value="C:membrane"/>
    <property type="evidence" value="ECO:0007669"/>
    <property type="project" value="UniProtKB-SubCell"/>
</dbReference>
<evidence type="ECO:0000256" key="1">
    <source>
        <dbReference type="ARBA" id="ARBA00004167"/>
    </source>
</evidence>
<proteinExistence type="predicted"/>
<gene>
    <name evidence="6" type="ORF">KUCA_T00005998001</name>
</gene>
<feature type="transmembrane region" description="Helical" evidence="5">
    <location>
        <begin position="20"/>
        <end position="38"/>
    </location>
</feature>
<keyword evidence="7" id="KW-1185">Reference proteome</keyword>
<dbReference type="Pfam" id="PF14880">
    <property type="entry name" value="COX14"/>
    <property type="match status" value="1"/>
</dbReference>
<dbReference type="OrthoDB" id="4083952at2759"/>
<evidence type="ECO:0000313" key="6">
    <source>
        <dbReference type="EMBL" id="CDK30003.1"/>
    </source>
</evidence>
<evidence type="ECO:0000256" key="2">
    <source>
        <dbReference type="ARBA" id="ARBA00022692"/>
    </source>
</evidence>
<name>W6MU13_9ASCO</name>